<proteinExistence type="predicted"/>
<name>A0A6A5YQZ5_9PLEO</name>
<keyword evidence="2" id="KW-1185">Reference proteome</keyword>
<gene>
    <name evidence="1" type="ORF">BDV96DRAFT_236327</name>
</gene>
<evidence type="ECO:0000313" key="1">
    <source>
        <dbReference type="EMBL" id="KAF2109440.1"/>
    </source>
</evidence>
<dbReference type="AlphaFoldDB" id="A0A6A5YQZ5"/>
<sequence>MATLDTIPEELIDKVIRNFELTVNSDVLNVYPAPTFLQNADYEMRLRALASLSLVSKKLNRITEPHLYRNLVFSISGSALSGFNSSYVNLYRMLLEKPFIWQYVKTLSIKGDEYTTRKEIKFNIFTPNIHDRQRDSVHLLQNTSEILRSKMLQVFAALVPTVTVIDLSGIILSPNDSGDDIGLLQDLPMLFPLLTKLSVYLLSMDILELCPVFKHKTIDTVCIKGSYYAFGTGQAENWTSLQSNVKHLHLDEYIDKDSEDLKLLADACPFLETLVLSLSDEEEDSTSYSRRSKMEAFKETFKSGSIISFELWSECNIDDEGHRTRYFVSNATCSLVMSETSASKSDIIRISDPRANFDGNECLSFTVHDLYHLSLRPELEGYVVCSEPECEPFELAALALELVPYRATFCMATECDLDERYIGQVRQICEDVGLHFEHMPRLSPYEDTKDSAA</sequence>
<dbReference type="Proteomes" id="UP000799770">
    <property type="component" value="Unassembled WGS sequence"/>
</dbReference>
<organism evidence="1 2">
    <name type="scientific">Lophiotrema nucula</name>
    <dbReference type="NCBI Taxonomy" id="690887"/>
    <lineage>
        <taxon>Eukaryota</taxon>
        <taxon>Fungi</taxon>
        <taxon>Dikarya</taxon>
        <taxon>Ascomycota</taxon>
        <taxon>Pezizomycotina</taxon>
        <taxon>Dothideomycetes</taxon>
        <taxon>Pleosporomycetidae</taxon>
        <taxon>Pleosporales</taxon>
        <taxon>Lophiotremataceae</taxon>
        <taxon>Lophiotrema</taxon>
    </lineage>
</organism>
<dbReference type="EMBL" id="ML977342">
    <property type="protein sequence ID" value="KAF2109440.1"/>
    <property type="molecule type" value="Genomic_DNA"/>
</dbReference>
<protein>
    <submittedName>
        <fullName evidence="1">Uncharacterized protein</fullName>
    </submittedName>
</protein>
<evidence type="ECO:0000313" key="2">
    <source>
        <dbReference type="Proteomes" id="UP000799770"/>
    </source>
</evidence>
<reference evidence="1" key="1">
    <citation type="journal article" date="2020" name="Stud. Mycol.">
        <title>101 Dothideomycetes genomes: a test case for predicting lifestyles and emergence of pathogens.</title>
        <authorList>
            <person name="Haridas S."/>
            <person name="Albert R."/>
            <person name="Binder M."/>
            <person name="Bloem J."/>
            <person name="Labutti K."/>
            <person name="Salamov A."/>
            <person name="Andreopoulos B."/>
            <person name="Baker S."/>
            <person name="Barry K."/>
            <person name="Bills G."/>
            <person name="Bluhm B."/>
            <person name="Cannon C."/>
            <person name="Castanera R."/>
            <person name="Culley D."/>
            <person name="Daum C."/>
            <person name="Ezra D."/>
            <person name="Gonzalez J."/>
            <person name="Henrissat B."/>
            <person name="Kuo A."/>
            <person name="Liang C."/>
            <person name="Lipzen A."/>
            <person name="Lutzoni F."/>
            <person name="Magnuson J."/>
            <person name="Mondo S."/>
            <person name="Nolan M."/>
            <person name="Ohm R."/>
            <person name="Pangilinan J."/>
            <person name="Park H.-J."/>
            <person name="Ramirez L."/>
            <person name="Alfaro M."/>
            <person name="Sun H."/>
            <person name="Tritt A."/>
            <person name="Yoshinaga Y."/>
            <person name="Zwiers L.-H."/>
            <person name="Turgeon B."/>
            <person name="Goodwin S."/>
            <person name="Spatafora J."/>
            <person name="Crous P."/>
            <person name="Grigoriev I."/>
        </authorList>
    </citation>
    <scope>NUCLEOTIDE SEQUENCE</scope>
    <source>
        <strain evidence="1">CBS 627.86</strain>
    </source>
</reference>
<accession>A0A6A5YQZ5</accession>